<proteinExistence type="predicted"/>
<name>A0A1W1Z0I6_9FLAO</name>
<reference evidence="1 2" key="1">
    <citation type="submission" date="2017-04" db="EMBL/GenBank/DDBJ databases">
        <authorList>
            <person name="Afonso C.L."/>
            <person name="Miller P.J."/>
            <person name="Scott M.A."/>
            <person name="Spackman E."/>
            <person name="Goraichik I."/>
            <person name="Dimitrov K.M."/>
            <person name="Suarez D.L."/>
            <person name="Swayne D.E."/>
        </authorList>
    </citation>
    <scope>NUCLEOTIDE SEQUENCE [LARGE SCALE GENOMIC DNA]</scope>
    <source>
        <strain evidence="1 2">CGMCC 1.12708</strain>
    </source>
</reference>
<gene>
    <name evidence="1" type="ORF">SAMN06296427_10283</name>
</gene>
<protein>
    <submittedName>
        <fullName evidence="1">Uncharacterized protein</fullName>
    </submittedName>
</protein>
<organism evidence="1 2">
    <name type="scientific">Moheibacter sediminis</name>
    <dbReference type="NCBI Taxonomy" id="1434700"/>
    <lineage>
        <taxon>Bacteria</taxon>
        <taxon>Pseudomonadati</taxon>
        <taxon>Bacteroidota</taxon>
        <taxon>Flavobacteriia</taxon>
        <taxon>Flavobacteriales</taxon>
        <taxon>Weeksellaceae</taxon>
        <taxon>Moheibacter</taxon>
    </lineage>
</organism>
<dbReference type="STRING" id="1434700.SAMN06296427_10283"/>
<dbReference type="Proteomes" id="UP000192393">
    <property type="component" value="Unassembled WGS sequence"/>
</dbReference>
<accession>A0A1W1Z0I6</accession>
<evidence type="ECO:0000313" key="1">
    <source>
        <dbReference type="EMBL" id="SMC41950.1"/>
    </source>
</evidence>
<dbReference type="AlphaFoldDB" id="A0A1W1Z0I6"/>
<dbReference type="EMBL" id="FWXS01000002">
    <property type="protein sequence ID" value="SMC41950.1"/>
    <property type="molecule type" value="Genomic_DNA"/>
</dbReference>
<dbReference type="RefSeq" id="WP_084016142.1">
    <property type="nucleotide sequence ID" value="NZ_FWXS01000002.1"/>
</dbReference>
<evidence type="ECO:0000313" key="2">
    <source>
        <dbReference type="Proteomes" id="UP000192393"/>
    </source>
</evidence>
<dbReference type="OrthoDB" id="8480302at2"/>
<sequence length="124" mass="14559">MSRKLLARFQFLAESDQYLELLEQDKILYYLSGMGIEQDGQTNYSESLEVWVDEENFDKAVQIIKQNEYFSSCPKCDSKDLSEALIENLKKNALQLLKVFLPNIISKNENVYYKCNSCNYIFKK</sequence>
<keyword evidence="2" id="KW-1185">Reference proteome</keyword>